<dbReference type="PROSITE" id="PS50222">
    <property type="entry name" value="EF_HAND_2"/>
    <property type="match status" value="2"/>
</dbReference>
<keyword evidence="1" id="KW-0106">Calcium</keyword>
<dbReference type="CTD" id="20323185"/>
<feature type="domain" description="EF-hand" evidence="2">
    <location>
        <begin position="2"/>
        <end position="37"/>
    </location>
</feature>
<dbReference type="OrthoDB" id="120976at2759"/>
<dbReference type="KEGG" id="ovi:T265_09006"/>
<dbReference type="CDD" id="cd00051">
    <property type="entry name" value="EFh"/>
    <property type="match status" value="1"/>
</dbReference>
<feature type="domain" description="EF-hand" evidence="2">
    <location>
        <begin position="38"/>
        <end position="69"/>
    </location>
</feature>
<evidence type="ECO:0000313" key="4">
    <source>
        <dbReference type="Proteomes" id="UP000054324"/>
    </source>
</evidence>
<dbReference type="Gene3D" id="1.10.238.10">
    <property type="entry name" value="EF-hand"/>
    <property type="match status" value="1"/>
</dbReference>
<name>A0A074Z762_OPIVI</name>
<gene>
    <name evidence="3" type="ORF">T265_09006</name>
</gene>
<dbReference type="InterPro" id="IPR002048">
    <property type="entry name" value="EF_hand_dom"/>
</dbReference>
<dbReference type="InterPro" id="IPR018247">
    <property type="entry name" value="EF_Hand_1_Ca_BS"/>
</dbReference>
<dbReference type="Pfam" id="PF13499">
    <property type="entry name" value="EF-hand_7"/>
    <property type="match status" value="1"/>
</dbReference>
<dbReference type="PROSITE" id="PS00018">
    <property type="entry name" value="EF_HAND_1"/>
    <property type="match status" value="2"/>
</dbReference>
<dbReference type="RefSeq" id="XP_009173228.1">
    <property type="nucleotide sequence ID" value="XM_009174964.1"/>
</dbReference>
<dbReference type="GeneID" id="20323185"/>
<keyword evidence="4" id="KW-1185">Reference proteome</keyword>
<sequence length="69" mass="8010">MSRSLGIRELLRELDTDRDGKVSVDELKRLLDSEKFVCDKKVILEFIKHCDRDGDGKLDYNELVRAINS</sequence>
<dbReference type="GO" id="GO:0005509">
    <property type="term" value="F:calcium ion binding"/>
    <property type="evidence" value="ECO:0007669"/>
    <property type="project" value="InterPro"/>
</dbReference>
<dbReference type="InterPro" id="IPR011992">
    <property type="entry name" value="EF-hand-dom_pair"/>
</dbReference>
<organism evidence="3 4">
    <name type="scientific">Opisthorchis viverrini</name>
    <name type="common">Southeast Asian liver fluke</name>
    <dbReference type="NCBI Taxonomy" id="6198"/>
    <lineage>
        <taxon>Eukaryota</taxon>
        <taxon>Metazoa</taxon>
        <taxon>Spiralia</taxon>
        <taxon>Lophotrochozoa</taxon>
        <taxon>Platyhelminthes</taxon>
        <taxon>Trematoda</taxon>
        <taxon>Digenea</taxon>
        <taxon>Opisthorchiida</taxon>
        <taxon>Opisthorchiata</taxon>
        <taxon>Opisthorchiidae</taxon>
        <taxon>Opisthorchis</taxon>
    </lineage>
</organism>
<dbReference type="AlphaFoldDB" id="A0A074Z762"/>
<dbReference type="SUPFAM" id="SSF47473">
    <property type="entry name" value="EF-hand"/>
    <property type="match status" value="1"/>
</dbReference>
<reference evidence="3 4" key="1">
    <citation type="submission" date="2013-11" db="EMBL/GenBank/DDBJ databases">
        <title>Opisthorchis viverrini - life in the bile duct.</title>
        <authorList>
            <person name="Young N.D."/>
            <person name="Nagarajan N."/>
            <person name="Lin S.J."/>
            <person name="Korhonen P.K."/>
            <person name="Jex A.R."/>
            <person name="Hall R.S."/>
            <person name="Safavi-Hemami H."/>
            <person name="Kaewkong W."/>
            <person name="Bertrand D."/>
            <person name="Gao S."/>
            <person name="Seet Q."/>
            <person name="Wongkham S."/>
            <person name="Teh B.T."/>
            <person name="Wongkham C."/>
            <person name="Intapan P.M."/>
            <person name="Maleewong W."/>
            <person name="Yang X."/>
            <person name="Hu M."/>
            <person name="Wang Z."/>
            <person name="Hofmann A."/>
            <person name="Sternberg P.W."/>
            <person name="Tan P."/>
            <person name="Wang J."/>
            <person name="Gasser R.B."/>
        </authorList>
    </citation>
    <scope>NUCLEOTIDE SEQUENCE [LARGE SCALE GENOMIC DNA]</scope>
</reference>
<proteinExistence type="predicted"/>
<dbReference type="EMBL" id="KL596868">
    <property type="protein sequence ID" value="KER23026.1"/>
    <property type="molecule type" value="Genomic_DNA"/>
</dbReference>
<evidence type="ECO:0000256" key="1">
    <source>
        <dbReference type="ARBA" id="ARBA00022837"/>
    </source>
</evidence>
<protein>
    <recommendedName>
        <fullName evidence="2">EF-hand domain-containing protein</fullName>
    </recommendedName>
</protein>
<accession>A0A074Z762</accession>
<dbReference type="Proteomes" id="UP000054324">
    <property type="component" value="Unassembled WGS sequence"/>
</dbReference>
<evidence type="ECO:0000259" key="2">
    <source>
        <dbReference type="PROSITE" id="PS50222"/>
    </source>
</evidence>
<evidence type="ECO:0000313" key="3">
    <source>
        <dbReference type="EMBL" id="KER23026.1"/>
    </source>
</evidence>
<dbReference type="SMART" id="SM00054">
    <property type="entry name" value="EFh"/>
    <property type="match status" value="2"/>
</dbReference>